<dbReference type="InterPro" id="IPR004113">
    <property type="entry name" value="FAD-bd_oxidored_4_C"/>
</dbReference>
<keyword evidence="3" id="KW-0274">FAD</keyword>
<reference evidence="5 6" key="1">
    <citation type="submission" date="2024-01" db="EMBL/GenBank/DDBJ databases">
        <title>Multi-omics insights into the function and evolution of sodium benzoate biodegradation pathways in Benzoatithermus flavus gen. nov., sp. nov. from hot spring.</title>
        <authorList>
            <person name="Hu C.-J."/>
            <person name="Li W.-J."/>
        </authorList>
    </citation>
    <scope>NUCLEOTIDE SEQUENCE [LARGE SCALE GENOMIC DNA]</scope>
    <source>
        <strain evidence="5 6">SYSU G07066</strain>
    </source>
</reference>
<evidence type="ECO:0000259" key="4">
    <source>
        <dbReference type="PROSITE" id="PS51387"/>
    </source>
</evidence>
<evidence type="ECO:0000256" key="3">
    <source>
        <dbReference type="ARBA" id="ARBA00022827"/>
    </source>
</evidence>
<evidence type="ECO:0000256" key="1">
    <source>
        <dbReference type="ARBA" id="ARBA00008000"/>
    </source>
</evidence>
<accession>A0ABU8XNR6</accession>
<name>A0ABU8XNR6_9PROT</name>
<dbReference type="InterPro" id="IPR016164">
    <property type="entry name" value="FAD-linked_Oxase-like_C"/>
</dbReference>
<evidence type="ECO:0000313" key="6">
    <source>
        <dbReference type="Proteomes" id="UP001375743"/>
    </source>
</evidence>
<dbReference type="InterPro" id="IPR051264">
    <property type="entry name" value="FAD-oxidored/transferase_4"/>
</dbReference>
<dbReference type="PROSITE" id="PS51387">
    <property type="entry name" value="FAD_PCMH"/>
    <property type="match status" value="1"/>
</dbReference>
<feature type="domain" description="FAD-binding PCMH-type" evidence="4">
    <location>
        <begin position="44"/>
        <end position="225"/>
    </location>
</feature>
<dbReference type="Pfam" id="PF02913">
    <property type="entry name" value="FAD-oxidase_C"/>
    <property type="match status" value="1"/>
</dbReference>
<keyword evidence="6" id="KW-1185">Reference proteome</keyword>
<dbReference type="InterPro" id="IPR036318">
    <property type="entry name" value="FAD-bd_PCMH-like_sf"/>
</dbReference>
<sequence>MQPATSQNLPEGFLEACAAILGPARVLTDAQARAPYEVDFWQAITGRAAAVLRPRTTEEVAAVVALAARHKVAVVPQGGNTGLVGGGIPDASGRQVVLSLSGLDRVRSVDPSGEWLIAEAGCTLAAVQAAAEAAGRLFPLSLGSEGTCQIGGNLAANAGGVNVIRYGMAKELVLGLEVVLADGRIWEGLRTLRKDNTGYDLKQLFLGSEGSLGIITAASLRLCARPRERVTVFAALPAPETAVSLLRHAKDRFAELISSFELMAGGCVDAAVAHLEGVRHPLETRAPWYVLAEFAWSLPEGLAAATEAWLGDALEAGLLLDATIAASEAQRAMLWRMREEMSPAMRREGKIIRNDISVPVGSIPELIARGEALLRSLVPDGRLLPFGHVGDGNLHFNILLPMAIQDLEPLRERVQHAVCDLVQALGGSISAEHGIGRLKQAELAERKSPIELELMRRVKQALDPDNILNPGVILAP</sequence>
<dbReference type="RefSeq" id="WP_418158346.1">
    <property type="nucleotide sequence ID" value="NZ_JBBLZC010000003.1"/>
</dbReference>
<dbReference type="InterPro" id="IPR016169">
    <property type="entry name" value="FAD-bd_PCMH_sub2"/>
</dbReference>
<comment type="caution">
    <text evidence="5">The sequence shown here is derived from an EMBL/GenBank/DDBJ whole genome shotgun (WGS) entry which is preliminary data.</text>
</comment>
<dbReference type="Gene3D" id="3.30.70.2190">
    <property type="match status" value="1"/>
</dbReference>
<dbReference type="SUPFAM" id="SSF56176">
    <property type="entry name" value="FAD-binding/transporter-associated domain-like"/>
    <property type="match status" value="1"/>
</dbReference>
<evidence type="ECO:0000313" key="5">
    <source>
        <dbReference type="EMBL" id="MEK0082501.1"/>
    </source>
</evidence>
<dbReference type="Pfam" id="PF01565">
    <property type="entry name" value="FAD_binding_4"/>
    <property type="match status" value="1"/>
</dbReference>
<dbReference type="Gene3D" id="3.30.465.10">
    <property type="match status" value="1"/>
</dbReference>
<dbReference type="InterPro" id="IPR006094">
    <property type="entry name" value="Oxid_FAD_bind_N"/>
</dbReference>
<dbReference type="InterPro" id="IPR016167">
    <property type="entry name" value="FAD-bd_PCMH_sub1"/>
</dbReference>
<evidence type="ECO:0000256" key="2">
    <source>
        <dbReference type="ARBA" id="ARBA00022630"/>
    </source>
</evidence>
<comment type="similarity">
    <text evidence="1">Belongs to the FAD-binding oxidoreductase/transferase type 4 family.</text>
</comment>
<dbReference type="PANTHER" id="PTHR43716">
    <property type="entry name" value="D-2-HYDROXYGLUTARATE DEHYDROGENASE, MITOCHONDRIAL"/>
    <property type="match status" value="1"/>
</dbReference>
<dbReference type="InterPro" id="IPR016166">
    <property type="entry name" value="FAD-bd_PCMH"/>
</dbReference>
<dbReference type="Gene3D" id="1.10.45.10">
    <property type="entry name" value="Vanillyl-alcohol Oxidase, Chain A, domain 4"/>
    <property type="match status" value="1"/>
</dbReference>
<dbReference type="EMBL" id="JBBLZC010000003">
    <property type="protein sequence ID" value="MEK0082501.1"/>
    <property type="molecule type" value="Genomic_DNA"/>
</dbReference>
<dbReference type="Gene3D" id="3.30.43.10">
    <property type="entry name" value="Uridine Diphospho-n-acetylenolpyruvylglucosamine Reductase, domain 2"/>
    <property type="match status" value="1"/>
</dbReference>
<proteinExistence type="inferred from homology"/>
<dbReference type="InterPro" id="IPR016171">
    <property type="entry name" value="Vanillyl_alc_oxidase_C-sub2"/>
</dbReference>
<dbReference type="Gene3D" id="3.30.70.2740">
    <property type="match status" value="1"/>
</dbReference>
<dbReference type="SUPFAM" id="SSF55103">
    <property type="entry name" value="FAD-linked oxidases, C-terminal domain"/>
    <property type="match status" value="1"/>
</dbReference>
<organism evidence="5 6">
    <name type="scientific">Benzoatithermus flavus</name>
    <dbReference type="NCBI Taxonomy" id="3108223"/>
    <lineage>
        <taxon>Bacteria</taxon>
        <taxon>Pseudomonadati</taxon>
        <taxon>Pseudomonadota</taxon>
        <taxon>Alphaproteobacteria</taxon>
        <taxon>Geminicoccales</taxon>
        <taxon>Geminicoccaceae</taxon>
        <taxon>Benzoatithermus</taxon>
    </lineage>
</organism>
<dbReference type="Proteomes" id="UP001375743">
    <property type="component" value="Unassembled WGS sequence"/>
</dbReference>
<protein>
    <submittedName>
        <fullName evidence="5">FAD-binding oxidoreductase</fullName>
    </submittedName>
</protein>
<gene>
    <name evidence="5" type="ORF">U1T56_05020</name>
</gene>
<keyword evidence="2" id="KW-0285">Flavoprotein</keyword>
<dbReference type="PANTHER" id="PTHR43716:SF2">
    <property type="entry name" value="BLL6224 PROTEIN"/>
    <property type="match status" value="1"/>
</dbReference>